<evidence type="ECO:0000313" key="5">
    <source>
        <dbReference type="Proteomes" id="UP001314229"/>
    </source>
</evidence>
<feature type="signal peptide" evidence="3">
    <location>
        <begin position="1"/>
        <end position="20"/>
    </location>
</feature>
<feature type="chain" id="PRO_5043471924" evidence="3">
    <location>
        <begin position="21"/>
        <end position="268"/>
    </location>
</feature>
<organism evidence="4 5">
    <name type="scientific">Scomber scombrus</name>
    <name type="common">Atlantic mackerel</name>
    <name type="synonym">Scomber vernalis</name>
    <dbReference type="NCBI Taxonomy" id="13677"/>
    <lineage>
        <taxon>Eukaryota</taxon>
        <taxon>Metazoa</taxon>
        <taxon>Chordata</taxon>
        <taxon>Craniata</taxon>
        <taxon>Vertebrata</taxon>
        <taxon>Euteleostomi</taxon>
        <taxon>Actinopterygii</taxon>
        <taxon>Neopterygii</taxon>
        <taxon>Teleostei</taxon>
        <taxon>Neoteleostei</taxon>
        <taxon>Acanthomorphata</taxon>
        <taxon>Pelagiaria</taxon>
        <taxon>Scombriformes</taxon>
        <taxon>Scombridae</taxon>
        <taxon>Scomber</taxon>
    </lineage>
</organism>
<evidence type="ECO:0000256" key="1">
    <source>
        <dbReference type="SAM" id="MobiDB-lite"/>
    </source>
</evidence>
<dbReference type="AlphaFoldDB" id="A0AAV1P7M4"/>
<keyword evidence="3" id="KW-0732">Signal</keyword>
<feature type="compositionally biased region" description="Polar residues" evidence="1">
    <location>
        <begin position="77"/>
        <end position="87"/>
    </location>
</feature>
<name>A0AAV1P7M4_SCOSC</name>
<gene>
    <name evidence="4" type="ORF">FSCOSCO3_A020646</name>
</gene>
<keyword evidence="2" id="KW-1133">Transmembrane helix</keyword>
<evidence type="ECO:0000256" key="3">
    <source>
        <dbReference type="SAM" id="SignalP"/>
    </source>
</evidence>
<keyword evidence="2" id="KW-0812">Transmembrane</keyword>
<accession>A0AAV1P7M4</accession>
<feature type="region of interest" description="Disordered" evidence="1">
    <location>
        <begin position="77"/>
        <end position="100"/>
    </location>
</feature>
<dbReference type="EMBL" id="CAWUFR010000102">
    <property type="protein sequence ID" value="CAK6967225.1"/>
    <property type="molecule type" value="Genomic_DNA"/>
</dbReference>
<proteinExistence type="predicted"/>
<protein>
    <submittedName>
        <fullName evidence="4">Flocculation protein FLO9-like</fullName>
    </submittedName>
</protein>
<keyword evidence="5" id="KW-1185">Reference proteome</keyword>
<sequence length="268" mass="28840">MDTIVATLACVLLVPSFVVAQTEKGNISLALTPTITTPRLNLTYTTRTVTTSNSTVLTTVTGNLTDDDTAFTSISSDNDTFTTSAPPESTKHRETSQSTTVMTPVINSTSLITTNGTQMSTFTVQTTPATKTTAGHISTSDKSETSDTSLTTNTDSSSTVNTTSDSTYKTSQVPLVLGLDVSEKSMTILFSVVLGVFAFALVLFMFHRCKHKTQYLHQPLNNTNDTDAFVADNDTLVISGGLYDGHPIYDNIPPVPADQSQFRLEFLH</sequence>
<feature type="region of interest" description="Disordered" evidence="1">
    <location>
        <begin position="130"/>
        <end position="166"/>
    </location>
</feature>
<feature type="transmembrane region" description="Helical" evidence="2">
    <location>
        <begin position="186"/>
        <end position="206"/>
    </location>
</feature>
<evidence type="ECO:0000256" key="2">
    <source>
        <dbReference type="SAM" id="Phobius"/>
    </source>
</evidence>
<comment type="caution">
    <text evidence="4">The sequence shown here is derived from an EMBL/GenBank/DDBJ whole genome shotgun (WGS) entry which is preliminary data.</text>
</comment>
<keyword evidence="2" id="KW-0472">Membrane</keyword>
<reference evidence="4 5" key="1">
    <citation type="submission" date="2024-01" db="EMBL/GenBank/DDBJ databases">
        <authorList>
            <person name="Alioto T."/>
            <person name="Alioto T."/>
            <person name="Gomez Garrido J."/>
        </authorList>
    </citation>
    <scope>NUCLEOTIDE SEQUENCE [LARGE SCALE GENOMIC DNA]</scope>
</reference>
<evidence type="ECO:0000313" key="4">
    <source>
        <dbReference type="EMBL" id="CAK6967225.1"/>
    </source>
</evidence>
<feature type="compositionally biased region" description="Low complexity" evidence="1">
    <location>
        <begin position="146"/>
        <end position="166"/>
    </location>
</feature>
<dbReference type="Proteomes" id="UP001314229">
    <property type="component" value="Unassembled WGS sequence"/>
</dbReference>